<proteinExistence type="predicted"/>
<reference evidence="3" key="1">
    <citation type="submission" date="2017-02" db="UniProtKB">
        <authorList>
            <consortium name="WormBaseParasite"/>
        </authorList>
    </citation>
    <scope>IDENTIFICATION</scope>
</reference>
<organism evidence="2 3">
    <name type="scientific">Syphacia muris</name>
    <dbReference type="NCBI Taxonomy" id="451379"/>
    <lineage>
        <taxon>Eukaryota</taxon>
        <taxon>Metazoa</taxon>
        <taxon>Ecdysozoa</taxon>
        <taxon>Nematoda</taxon>
        <taxon>Chromadorea</taxon>
        <taxon>Rhabditida</taxon>
        <taxon>Spirurina</taxon>
        <taxon>Oxyuridomorpha</taxon>
        <taxon>Oxyuroidea</taxon>
        <taxon>Oxyuridae</taxon>
        <taxon>Syphacia</taxon>
    </lineage>
</organism>
<keyword evidence="1" id="KW-0472">Membrane</keyword>
<keyword evidence="1" id="KW-1133">Transmembrane helix</keyword>
<protein>
    <submittedName>
        <fullName evidence="3">Protein TEX261</fullName>
    </submittedName>
</protein>
<feature type="transmembrane region" description="Helical" evidence="1">
    <location>
        <begin position="69"/>
        <end position="96"/>
    </location>
</feature>
<accession>A0A0N5ARP9</accession>
<dbReference type="AlphaFoldDB" id="A0A0N5ARP9"/>
<keyword evidence="2" id="KW-1185">Reference proteome</keyword>
<evidence type="ECO:0000313" key="3">
    <source>
        <dbReference type="WBParaSite" id="SMUV_0000744201-mRNA-1"/>
    </source>
</evidence>
<evidence type="ECO:0000313" key="2">
    <source>
        <dbReference type="Proteomes" id="UP000046393"/>
    </source>
</evidence>
<dbReference type="Proteomes" id="UP000046393">
    <property type="component" value="Unplaced"/>
</dbReference>
<dbReference type="WBParaSite" id="SMUV_0000744201-mRNA-1">
    <property type="protein sequence ID" value="SMUV_0000744201-mRNA-1"/>
    <property type="gene ID" value="SMUV_0000744201"/>
</dbReference>
<feature type="transmembrane region" description="Helical" evidence="1">
    <location>
        <begin position="20"/>
        <end position="39"/>
    </location>
</feature>
<keyword evidence="1" id="KW-0812">Transmembrane</keyword>
<name>A0A0N5ARP9_9BILA</name>
<feature type="transmembrane region" description="Helical" evidence="1">
    <location>
        <begin position="160"/>
        <end position="178"/>
    </location>
</feature>
<evidence type="ECO:0000256" key="1">
    <source>
        <dbReference type="SAM" id="Phobius"/>
    </source>
</evidence>
<sequence>MGLPYVLQWGGILPPYYKYAVMLLCGFELCWSALTLAVGQQYYEYSEILFPIAFDIFDERTTRINFFSVYSLMCFCVIIFFTVALANAAVFLWIYYTAPADNQLFFSKFNKVEIGEEYVTRIEQGLHCNSDEDLENIPLHTTCDFSVKRSVVNRQLLTPLLYVWIYGHAIILLLFGFFNKEFGIDSREDDEDIGKLI</sequence>